<dbReference type="STRING" id="112901.SAMN04488500_110150"/>
<feature type="binding site" evidence="8">
    <location>
        <position position="65"/>
    </location>
    <ligand>
        <name>GTP</name>
        <dbReference type="ChEBI" id="CHEBI:37565"/>
    </ligand>
</feature>
<sequence length="198" mass="22511">MITPFILSGGKSRRMGTNKSFVRLGGRPLIEIVKEKVIEIFDKTPIIITNHFADYEYLGCDMVADIVKDKGPLGGIHAGLVSSPTPYIFVFACDMPFIEKAFVHYMLNRLGQEDILIPHNGESVEPLHAIYSKQCLGAIKAHLHEDRRCVQSFFQDVNIAYVNQNEMHRLNLLDCYFLNVNTVEDLQRAENCLKRVNL</sequence>
<evidence type="ECO:0000256" key="4">
    <source>
        <dbReference type="ARBA" id="ARBA00022741"/>
    </source>
</evidence>
<dbReference type="Proteomes" id="UP000192738">
    <property type="component" value="Unassembled WGS sequence"/>
</dbReference>
<keyword evidence="5 8" id="KW-0460">Magnesium</keyword>
<evidence type="ECO:0000313" key="11">
    <source>
        <dbReference type="Proteomes" id="UP000192738"/>
    </source>
</evidence>
<comment type="domain">
    <text evidence="8">The N-terminal domain determines nucleotide recognition and specific binding, while the C-terminal domain determines the specific binding to the target protein.</text>
</comment>
<dbReference type="AlphaFoldDB" id="A0A1W2CEK6"/>
<dbReference type="EMBL" id="FWXI01000010">
    <property type="protein sequence ID" value="SMC83581.1"/>
    <property type="molecule type" value="Genomic_DNA"/>
</dbReference>
<keyword evidence="11" id="KW-1185">Reference proteome</keyword>
<dbReference type="GO" id="GO:0005737">
    <property type="term" value="C:cytoplasm"/>
    <property type="evidence" value="ECO:0007669"/>
    <property type="project" value="UniProtKB-SubCell"/>
</dbReference>
<evidence type="ECO:0000256" key="8">
    <source>
        <dbReference type="HAMAP-Rule" id="MF_00316"/>
    </source>
</evidence>
<evidence type="ECO:0000256" key="1">
    <source>
        <dbReference type="ARBA" id="ARBA00022490"/>
    </source>
</evidence>
<evidence type="ECO:0000256" key="5">
    <source>
        <dbReference type="ARBA" id="ARBA00022842"/>
    </source>
</evidence>
<dbReference type="Gene3D" id="3.90.550.10">
    <property type="entry name" value="Spore Coat Polysaccharide Biosynthesis Protein SpsA, Chain A"/>
    <property type="match status" value="1"/>
</dbReference>
<dbReference type="HAMAP" id="MF_00316">
    <property type="entry name" value="MobA"/>
    <property type="match status" value="1"/>
</dbReference>
<feature type="binding site" evidence="8">
    <location>
        <begin position="7"/>
        <end position="9"/>
    </location>
    <ligand>
        <name>GTP</name>
        <dbReference type="ChEBI" id="CHEBI:37565"/>
    </ligand>
</feature>
<organism evidence="10 11">
    <name type="scientific">Sporomusa malonica</name>
    <dbReference type="NCBI Taxonomy" id="112901"/>
    <lineage>
        <taxon>Bacteria</taxon>
        <taxon>Bacillati</taxon>
        <taxon>Bacillota</taxon>
        <taxon>Negativicutes</taxon>
        <taxon>Selenomonadales</taxon>
        <taxon>Sporomusaceae</taxon>
        <taxon>Sporomusa</taxon>
    </lineage>
</organism>
<name>A0A1W2CEK6_9FIRM</name>
<keyword evidence="4 8" id="KW-0547">Nucleotide-binding</keyword>
<keyword evidence="1 8" id="KW-0963">Cytoplasm</keyword>
<comment type="cofactor">
    <cofactor evidence="8">
        <name>Mg(2+)</name>
        <dbReference type="ChEBI" id="CHEBI:18420"/>
    </cofactor>
</comment>
<dbReference type="GO" id="GO:0046872">
    <property type="term" value="F:metal ion binding"/>
    <property type="evidence" value="ECO:0007669"/>
    <property type="project" value="UniProtKB-KW"/>
</dbReference>
<comment type="caution">
    <text evidence="8">Lacks conserved residue(s) required for the propagation of feature annotation.</text>
</comment>
<feature type="binding site" evidence="8">
    <location>
        <position position="19"/>
    </location>
    <ligand>
        <name>GTP</name>
        <dbReference type="ChEBI" id="CHEBI:37565"/>
    </ligand>
</feature>
<dbReference type="GO" id="GO:0005525">
    <property type="term" value="F:GTP binding"/>
    <property type="evidence" value="ECO:0007669"/>
    <property type="project" value="UniProtKB-UniRule"/>
</dbReference>
<gene>
    <name evidence="8" type="primary">mobA</name>
    <name evidence="10" type="ORF">SAMN04488500_110150</name>
</gene>
<dbReference type="EC" id="2.7.7.77" evidence="8"/>
<evidence type="ECO:0000256" key="7">
    <source>
        <dbReference type="ARBA" id="ARBA00023150"/>
    </source>
</evidence>
<reference evidence="10 11" key="1">
    <citation type="submission" date="2017-04" db="EMBL/GenBank/DDBJ databases">
        <authorList>
            <person name="Afonso C.L."/>
            <person name="Miller P.J."/>
            <person name="Scott M.A."/>
            <person name="Spackman E."/>
            <person name="Goraichik I."/>
            <person name="Dimitrov K.M."/>
            <person name="Suarez D.L."/>
            <person name="Swayne D.E."/>
        </authorList>
    </citation>
    <scope>NUCLEOTIDE SEQUENCE [LARGE SCALE GENOMIC DNA]</scope>
    <source>
        <strain evidence="10 11">DSM 5090</strain>
    </source>
</reference>
<dbReference type="InterPro" id="IPR025877">
    <property type="entry name" value="MobA-like_NTP_Trfase"/>
</dbReference>
<dbReference type="SUPFAM" id="SSF53448">
    <property type="entry name" value="Nucleotide-diphospho-sugar transferases"/>
    <property type="match status" value="1"/>
</dbReference>
<dbReference type="PANTHER" id="PTHR19136">
    <property type="entry name" value="MOLYBDENUM COFACTOR GUANYLYLTRANSFERASE"/>
    <property type="match status" value="1"/>
</dbReference>
<accession>A0A1W2CEK6</accession>
<feature type="binding site" evidence="8">
    <location>
        <position position="94"/>
    </location>
    <ligand>
        <name>GTP</name>
        <dbReference type="ChEBI" id="CHEBI:37565"/>
    </ligand>
</feature>
<proteinExistence type="inferred from homology"/>
<comment type="catalytic activity">
    <reaction evidence="8">
        <text>Mo-molybdopterin + GTP + H(+) = Mo-molybdopterin guanine dinucleotide + diphosphate</text>
        <dbReference type="Rhea" id="RHEA:34243"/>
        <dbReference type="ChEBI" id="CHEBI:15378"/>
        <dbReference type="ChEBI" id="CHEBI:33019"/>
        <dbReference type="ChEBI" id="CHEBI:37565"/>
        <dbReference type="ChEBI" id="CHEBI:71302"/>
        <dbReference type="ChEBI" id="CHEBI:71310"/>
        <dbReference type="EC" id="2.7.7.77"/>
    </reaction>
</comment>
<keyword evidence="3 8" id="KW-0479">Metal-binding</keyword>
<keyword evidence="7 8" id="KW-0501">Molybdenum cofactor biosynthesis</keyword>
<evidence type="ECO:0000313" key="10">
    <source>
        <dbReference type="EMBL" id="SMC83581.1"/>
    </source>
</evidence>
<dbReference type="Pfam" id="PF12804">
    <property type="entry name" value="NTP_transf_3"/>
    <property type="match status" value="1"/>
</dbReference>
<dbReference type="InterPro" id="IPR013482">
    <property type="entry name" value="Molybde_CF_guanTrfase"/>
</dbReference>
<evidence type="ECO:0000256" key="6">
    <source>
        <dbReference type="ARBA" id="ARBA00023134"/>
    </source>
</evidence>
<dbReference type="InterPro" id="IPR029044">
    <property type="entry name" value="Nucleotide-diphossugar_trans"/>
</dbReference>
<evidence type="ECO:0000256" key="3">
    <source>
        <dbReference type="ARBA" id="ARBA00022723"/>
    </source>
</evidence>
<evidence type="ECO:0000256" key="2">
    <source>
        <dbReference type="ARBA" id="ARBA00022679"/>
    </source>
</evidence>
<dbReference type="OrthoDB" id="9788394at2"/>
<protein>
    <recommendedName>
        <fullName evidence="8">Probable molybdenum cofactor guanylyltransferase</fullName>
        <shortName evidence="8">MoCo guanylyltransferase</shortName>
        <ecNumber evidence="8">2.7.7.77</ecNumber>
    </recommendedName>
    <alternativeName>
        <fullName evidence="8">GTP:molybdopterin guanylyltransferase</fullName>
    </alternativeName>
    <alternativeName>
        <fullName evidence="8">Mo-MPT guanylyltransferase</fullName>
    </alternativeName>
    <alternativeName>
        <fullName evidence="8">Molybdopterin guanylyltransferase</fullName>
    </alternativeName>
    <alternativeName>
        <fullName evidence="8">Molybdopterin-guanine dinucleotide synthase</fullName>
        <shortName evidence="8">MGD synthase</shortName>
    </alternativeName>
</protein>
<dbReference type="GO" id="GO:0006777">
    <property type="term" value="P:Mo-molybdopterin cofactor biosynthetic process"/>
    <property type="evidence" value="ECO:0007669"/>
    <property type="project" value="UniProtKB-KW"/>
</dbReference>
<comment type="similarity">
    <text evidence="8">Belongs to the MobA family.</text>
</comment>
<dbReference type="PANTHER" id="PTHR19136:SF81">
    <property type="entry name" value="MOLYBDENUM COFACTOR GUANYLYLTRANSFERASE"/>
    <property type="match status" value="1"/>
</dbReference>
<dbReference type="GO" id="GO:0061603">
    <property type="term" value="F:molybdenum cofactor guanylyltransferase activity"/>
    <property type="evidence" value="ECO:0007669"/>
    <property type="project" value="UniProtKB-EC"/>
</dbReference>
<comment type="subcellular location">
    <subcellularLocation>
        <location evidence="8">Cytoplasm</location>
    </subcellularLocation>
</comment>
<dbReference type="CDD" id="cd02503">
    <property type="entry name" value="MobA"/>
    <property type="match status" value="1"/>
</dbReference>
<evidence type="ECO:0000259" key="9">
    <source>
        <dbReference type="Pfam" id="PF12804"/>
    </source>
</evidence>
<keyword evidence="2 8" id="KW-0808">Transferase</keyword>
<comment type="function">
    <text evidence="8">Transfers a GMP moiety from GTP to Mo-molybdopterin (Mo-MPT) cofactor (Moco or molybdenum cofactor) to form Mo-molybdopterin guanine dinucleotide (Mo-MGD) cofactor.</text>
</comment>
<feature type="binding site" evidence="8">
    <location>
        <position position="94"/>
    </location>
    <ligand>
        <name>Mg(2+)</name>
        <dbReference type="ChEBI" id="CHEBI:18420"/>
    </ligand>
</feature>
<keyword evidence="6 8" id="KW-0342">GTP-binding</keyword>
<feature type="domain" description="MobA-like NTP transferase" evidence="9">
    <location>
        <begin position="6"/>
        <end position="148"/>
    </location>
</feature>
<dbReference type="RefSeq" id="WP_084576212.1">
    <property type="nucleotide sequence ID" value="NZ_CP155572.1"/>
</dbReference>